<evidence type="ECO:0000313" key="1">
    <source>
        <dbReference type="EMBL" id="KAK7257569.1"/>
    </source>
</evidence>
<protein>
    <submittedName>
        <fullName evidence="1">Uncharacterized protein</fullName>
    </submittedName>
</protein>
<dbReference type="AlphaFoldDB" id="A0AAN9EI78"/>
<name>A0AAN9EI78_CROPI</name>
<dbReference type="EMBL" id="JAYWIO010000006">
    <property type="protein sequence ID" value="KAK7257569.1"/>
    <property type="molecule type" value="Genomic_DNA"/>
</dbReference>
<evidence type="ECO:0000313" key="2">
    <source>
        <dbReference type="Proteomes" id="UP001372338"/>
    </source>
</evidence>
<dbReference type="Proteomes" id="UP001372338">
    <property type="component" value="Unassembled WGS sequence"/>
</dbReference>
<comment type="caution">
    <text evidence="1">The sequence shown here is derived from an EMBL/GenBank/DDBJ whole genome shotgun (WGS) entry which is preliminary data.</text>
</comment>
<proteinExistence type="predicted"/>
<gene>
    <name evidence="1" type="ORF">RIF29_31626</name>
</gene>
<sequence length="72" mass="7835">MIKLLDSLSAPTCSFIDCAEFGSVFAAVFMVHLCAIVHNGQKTANHSLQFYSVVTLAVEAKLMGWEKKIEGS</sequence>
<organism evidence="1 2">
    <name type="scientific">Crotalaria pallida</name>
    <name type="common">Smooth rattlebox</name>
    <name type="synonym">Crotalaria striata</name>
    <dbReference type="NCBI Taxonomy" id="3830"/>
    <lineage>
        <taxon>Eukaryota</taxon>
        <taxon>Viridiplantae</taxon>
        <taxon>Streptophyta</taxon>
        <taxon>Embryophyta</taxon>
        <taxon>Tracheophyta</taxon>
        <taxon>Spermatophyta</taxon>
        <taxon>Magnoliopsida</taxon>
        <taxon>eudicotyledons</taxon>
        <taxon>Gunneridae</taxon>
        <taxon>Pentapetalae</taxon>
        <taxon>rosids</taxon>
        <taxon>fabids</taxon>
        <taxon>Fabales</taxon>
        <taxon>Fabaceae</taxon>
        <taxon>Papilionoideae</taxon>
        <taxon>50 kb inversion clade</taxon>
        <taxon>genistoids sensu lato</taxon>
        <taxon>core genistoids</taxon>
        <taxon>Crotalarieae</taxon>
        <taxon>Crotalaria</taxon>
    </lineage>
</organism>
<reference evidence="1 2" key="1">
    <citation type="submission" date="2024-01" db="EMBL/GenBank/DDBJ databases">
        <title>The genomes of 5 underutilized Papilionoideae crops provide insights into root nodulation and disease resistanc.</title>
        <authorList>
            <person name="Yuan L."/>
        </authorList>
    </citation>
    <scope>NUCLEOTIDE SEQUENCE [LARGE SCALE GENOMIC DNA]</scope>
    <source>
        <strain evidence="1">ZHUSHIDOU_FW_LH</strain>
        <tissue evidence="1">Leaf</tissue>
    </source>
</reference>
<keyword evidence="2" id="KW-1185">Reference proteome</keyword>
<accession>A0AAN9EI78</accession>